<evidence type="ECO:0000313" key="2">
    <source>
        <dbReference type="Proteomes" id="UP001218895"/>
    </source>
</evidence>
<dbReference type="SUPFAM" id="SSF46785">
    <property type="entry name" value="Winged helix' DNA-binding domain"/>
    <property type="match status" value="1"/>
</dbReference>
<dbReference type="RefSeq" id="WP_278098646.1">
    <property type="nucleotide sequence ID" value="NZ_CP091092.1"/>
</dbReference>
<dbReference type="InterPro" id="IPR036390">
    <property type="entry name" value="WH_DNA-bd_sf"/>
</dbReference>
<proteinExistence type="predicted"/>
<organism evidence="1 2">
    <name type="scientific">Methanomicrobium antiquum</name>
    <dbReference type="NCBI Taxonomy" id="487686"/>
    <lineage>
        <taxon>Archaea</taxon>
        <taxon>Methanobacteriati</taxon>
        <taxon>Methanobacteriota</taxon>
        <taxon>Stenosarchaea group</taxon>
        <taxon>Methanomicrobia</taxon>
        <taxon>Methanomicrobiales</taxon>
        <taxon>Methanomicrobiaceae</taxon>
        <taxon>Methanomicrobium</taxon>
    </lineage>
</organism>
<dbReference type="KEGG" id="manq:L1994_06470"/>
<sequence>MHFPLAEINATSASENSLSFSVSKDVHVNETVKTLKNGEKKLFELIGQMTRESEDKGDAAGVTSGELQAGALKSDLNIGYTYFYEYMKKLEELRLVDLVRRDGVHGRMSYVEVRGVRHLLPFHKYPLSIIINCEASGYIPKFFFKFKPIRIIC</sequence>
<keyword evidence="2" id="KW-1185">Reference proteome</keyword>
<gene>
    <name evidence="1" type="ORF">L1994_06470</name>
</gene>
<name>A0AAF0FPX2_9EURY</name>
<protein>
    <submittedName>
        <fullName evidence="1">Uncharacterized protein</fullName>
    </submittedName>
</protein>
<evidence type="ECO:0000313" key="1">
    <source>
        <dbReference type="EMBL" id="WFN35806.1"/>
    </source>
</evidence>
<reference evidence="1" key="1">
    <citation type="submission" date="2022-01" db="EMBL/GenBank/DDBJ databases">
        <title>Complete genome of Methanomicrobium antiquum DSM 21220.</title>
        <authorList>
            <person name="Chen S.-C."/>
            <person name="You Y.-T."/>
            <person name="Zhou Y.-Z."/>
            <person name="Lai M.-C."/>
        </authorList>
    </citation>
    <scope>NUCLEOTIDE SEQUENCE</scope>
    <source>
        <strain evidence="1">DSM 21220</strain>
    </source>
</reference>
<dbReference type="Proteomes" id="UP001218895">
    <property type="component" value="Chromosome"/>
</dbReference>
<dbReference type="GeneID" id="79950026"/>
<dbReference type="AlphaFoldDB" id="A0AAF0FPX2"/>
<dbReference type="EMBL" id="CP091092">
    <property type="protein sequence ID" value="WFN35806.1"/>
    <property type="molecule type" value="Genomic_DNA"/>
</dbReference>
<accession>A0AAF0FPX2</accession>